<proteinExistence type="predicted"/>
<organism evidence="2 3">
    <name type="scientific">Eupransor demetentiae</name>
    <dbReference type="NCBI Taxonomy" id="3109584"/>
    <lineage>
        <taxon>Bacteria</taxon>
        <taxon>Bacillati</taxon>
        <taxon>Bacillota</taxon>
        <taxon>Bacilli</taxon>
        <taxon>Lactobacillales</taxon>
        <taxon>Lactobacillaceae</taxon>
        <taxon>Eupransor</taxon>
    </lineage>
</organism>
<evidence type="ECO:0000313" key="3">
    <source>
        <dbReference type="Proteomes" id="UP001314241"/>
    </source>
</evidence>
<evidence type="ECO:0000259" key="1">
    <source>
        <dbReference type="Pfam" id="PF09848"/>
    </source>
</evidence>
<dbReference type="SUPFAM" id="SSF52540">
    <property type="entry name" value="P-loop containing nucleoside triphosphate hydrolases"/>
    <property type="match status" value="1"/>
</dbReference>
<name>A0ABM9N6T5_9LACO</name>
<dbReference type="Pfam" id="PF09848">
    <property type="entry name" value="SLFN-g3_helicase"/>
    <property type="match status" value="1"/>
</dbReference>
<dbReference type="RefSeq" id="WP_349642445.1">
    <property type="nucleotide sequence ID" value="NZ_CAWVOH010000004.1"/>
</dbReference>
<comment type="caution">
    <text evidence="2">The sequence shown here is derived from an EMBL/GenBank/DDBJ whole genome shotgun (WGS) entry which is preliminary data.</text>
</comment>
<dbReference type="EMBL" id="CAWVOH010000004">
    <property type="protein sequence ID" value="CAK8054903.1"/>
    <property type="molecule type" value="Genomic_DNA"/>
</dbReference>
<gene>
    <name evidence="2" type="ORF">R54876_GBNLAHCA_01486</name>
</gene>
<sequence>MDNSAVKKFNIEQLSGQQEEQLDLINHYIQSSLKKDGHHIAVIEGDAGTGKSVVLTKLFQQLKAGAKKADSPYYETNSIFTVNHPELLKVYQEMSAELPNLRKKDYIRPTSLINSAHKNDEKYDVVLIDEGHLLLSKPEPYVKFTQQNQLAEIIKLAKVVVVVFDFKQVMQTKMYWDRKLLKKVLAPYDYQVFNFNFQYRMNASQAVMDWVNELSEGKLVPVPKDLGHYDLRIFNRAADIFAVIKEKNKEVGLSRMVATTGFEKGDDGRHHVMLDDFDQPWDELDPQPTPWAERPESINEVGSIYTIQGFDLNYVGVLLGPPFEYDAEHDRMTVNPSKVTHTEIYKRRPGLTDPKEIAEVKRTVMFNALNILLKRGTRGLYITAADPALRKRLLKLQ</sequence>
<accession>A0ABM9N6T5</accession>
<dbReference type="InterPro" id="IPR027417">
    <property type="entry name" value="P-loop_NTPase"/>
</dbReference>
<protein>
    <submittedName>
        <fullName evidence="2">DUF2075 family (BH3996)</fullName>
    </submittedName>
</protein>
<reference evidence="2 3" key="1">
    <citation type="submission" date="2024-01" db="EMBL/GenBank/DDBJ databases">
        <authorList>
            <person name="Botero Cardona J."/>
        </authorList>
    </citation>
    <scope>NUCLEOTIDE SEQUENCE [LARGE SCALE GENOMIC DNA]</scope>
    <source>
        <strain evidence="2 3">LMG 33000</strain>
    </source>
</reference>
<dbReference type="Gene3D" id="3.40.50.300">
    <property type="entry name" value="P-loop containing nucleotide triphosphate hydrolases"/>
    <property type="match status" value="1"/>
</dbReference>
<keyword evidence="3" id="KW-1185">Reference proteome</keyword>
<dbReference type="Proteomes" id="UP001314241">
    <property type="component" value="Unassembled WGS sequence"/>
</dbReference>
<feature type="domain" description="Schlafen group 3-like DNA/RNA helicase" evidence="1">
    <location>
        <begin position="39"/>
        <end position="386"/>
    </location>
</feature>
<dbReference type="InterPro" id="IPR018647">
    <property type="entry name" value="SLFN_3-like_DNA/RNA_helicase"/>
</dbReference>
<evidence type="ECO:0000313" key="2">
    <source>
        <dbReference type="EMBL" id="CAK8054903.1"/>
    </source>
</evidence>